<organism evidence="2 3">
    <name type="scientific">Tanacetum coccineum</name>
    <dbReference type="NCBI Taxonomy" id="301880"/>
    <lineage>
        <taxon>Eukaryota</taxon>
        <taxon>Viridiplantae</taxon>
        <taxon>Streptophyta</taxon>
        <taxon>Embryophyta</taxon>
        <taxon>Tracheophyta</taxon>
        <taxon>Spermatophyta</taxon>
        <taxon>Magnoliopsida</taxon>
        <taxon>eudicotyledons</taxon>
        <taxon>Gunneridae</taxon>
        <taxon>Pentapetalae</taxon>
        <taxon>asterids</taxon>
        <taxon>campanulids</taxon>
        <taxon>Asterales</taxon>
        <taxon>Asteraceae</taxon>
        <taxon>Asteroideae</taxon>
        <taxon>Anthemideae</taxon>
        <taxon>Anthemidinae</taxon>
        <taxon>Tanacetum</taxon>
    </lineage>
</organism>
<feature type="compositionally biased region" description="Polar residues" evidence="1">
    <location>
        <begin position="166"/>
        <end position="180"/>
    </location>
</feature>
<keyword evidence="3" id="KW-1185">Reference proteome</keyword>
<protein>
    <submittedName>
        <fullName evidence="2">Uncharacterized protein</fullName>
    </submittedName>
</protein>
<evidence type="ECO:0000256" key="1">
    <source>
        <dbReference type="SAM" id="MobiDB-lite"/>
    </source>
</evidence>
<dbReference type="EMBL" id="BQNB010019004">
    <property type="protein sequence ID" value="GJT80559.1"/>
    <property type="molecule type" value="Genomic_DNA"/>
</dbReference>
<feature type="compositionally biased region" description="Low complexity" evidence="1">
    <location>
        <begin position="151"/>
        <end position="165"/>
    </location>
</feature>
<evidence type="ECO:0000313" key="3">
    <source>
        <dbReference type="Proteomes" id="UP001151760"/>
    </source>
</evidence>
<feature type="compositionally biased region" description="Polar residues" evidence="1">
    <location>
        <begin position="187"/>
        <end position="209"/>
    </location>
</feature>
<proteinExistence type="predicted"/>
<comment type="caution">
    <text evidence="2">The sequence shown here is derived from an EMBL/GenBank/DDBJ whole genome shotgun (WGS) entry which is preliminary data.</text>
</comment>
<sequence length="526" mass="59477">MQTNKSLEERLDKHGSRLYALEQLDIPHKVSQTIDEVVTDAVNWAMQATLRRRFSDLPAVDMKLALHQRMYEDESYETHEDHKNLFDALQKSLERDYSDQLASDLKEARLKKRKKHAAPRTPSGSLPSQPPPPPPQAGGFGAPGTSGGLGLSQLPLSPLNPSSDPAQQSMAWTTTDTQYESIGITGGQESSPTESMMQDDSISDEQVNLSDDEDSRNNHSPKADSRKDWWKPLPEEDRPATPEPTWIIPSSNTSDVVNNWAAALASTYVPPPENTLLEKTGDMTTFMDWYCRQVNKTSLTQADLEGQAYEVVKPFYPDVIHLQFQMEECHKLLTDQVDWTNPEGNQVRINVNRPLPLGGPPDRLTIQTQFFFNKDLEYLRYGNKGSCPALSISKMKAARYPDFGLELLVPEQMWIEDGHLDHLPGSDKCMLSTVVKIWTRNLVIRQRVEDFQLGIESYQKQLNLTKPGWDITGYEFKHDYTIIESPRAVVFPVGPHGFEGSYKGGDDVNLFQQIQVHSHMLILKTQ</sequence>
<reference evidence="2" key="2">
    <citation type="submission" date="2022-01" db="EMBL/GenBank/DDBJ databases">
        <authorList>
            <person name="Yamashiro T."/>
            <person name="Shiraishi A."/>
            <person name="Satake H."/>
            <person name="Nakayama K."/>
        </authorList>
    </citation>
    <scope>NUCLEOTIDE SEQUENCE</scope>
</reference>
<dbReference type="Proteomes" id="UP001151760">
    <property type="component" value="Unassembled WGS sequence"/>
</dbReference>
<feature type="compositionally biased region" description="Basic and acidic residues" evidence="1">
    <location>
        <begin position="215"/>
        <end position="240"/>
    </location>
</feature>
<name>A0ABQ5GYH0_9ASTR</name>
<evidence type="ECO:0000313" key="2">
    <source>
        <dbReference type="EMBL" id="GJT80559.1"/>
    </source>
</evidence>
<feature type="compositionally biased region" description="Gly residues" evidence="1">
    <location>
        <begin position="138"/>
        <end position="150"/>
    </location>
</feature>
<gene>
    <name evidence="2" type="ORF">Tco_1054901</name>
</gene>
<reference evidence="2" key="1">
    <citation type="journal article" date="2022" name="Int. J. Mol. Sci.">
        <title>Draft Genome of Tanacetum Coccineum: Genomic Comparison of Closely Related Tanacetum-Family Plants.</title>
        <authorList>
            <person name="Yamashiro T."/>
            <person name="Shiraishi A."/>
            <person name="Nakayama K."/>
            <person name="Satake H."/>
        </authorList>
    </citation>
    <scope>NUCLEOTIDE SEQUENCE</scope>
</reference>
<accession>A0ABQ5GYH0</accession>
<feature type="region of interest" description="Disordered" evidence="1">
    <location>
        <begin position="110"/>
        <end position="250"/>
    </location>
</feature>